<dbReference type="GO" id="GO:0032259">
    <property type="term" value="P:methylation"/>
    <property type="evidence" value="ECO:0007669"/>
    <property type="project" value="UniProtKB-KW"/>
</dbReference>
<evidence type="ECO:0000313" key="8">
    <source>
        <dbReference type="Proteomes" id="UP000183190"/>
    </source>
</evidence>
<dbReference type="InterPro" id="IPR050953">
    <property type="entry name" value="N4_N6_ade-DNA_methylase"/>
</dbReference>
<dbReference type="InterPro" id="IPR029063">
    <property type="entry name" value="SAM-dependent_MTases_sf"/>
</dbReference>
<feature type="domain" description="Type II methyltransferase M.TaqI-like" evidence="6">
    <location>
        <begin position="237"/>
        <end position="397"/>
    </location>
</feature>
<organism evidence="7 8">
    <name type="scientific">Ruminococcus flavefaciens</name>
    <dbReference type="NCBI Taxonomy" id="1265"/>
    <lineage>
        <taxon>Bacteria</taxon>
        <taxon>Bacillati</taxon>
        <taxon>Bacillota</taxon>
        <taxon>Clostridia</taxon>
        <taxon>Eubacteriales</taxon>
        <taxon>Oscillospiraceae</taxon>
        <taxon>Ruminococcus</taxon>
    </lineage>
</organism>
<evidence type="ECO:0000256" key="1">
    <source>
        <dbReference type="ARBA" id="ARBA00011900"/>
    </source>
</evidence>
<dbReference type="PANTHER" id="PTHR33841:SF1">
    <property type="entry name" value="DNA METHYLTRANSFERASE A"/>
    <property type="match status" value="1"/>
</dbReference>
<evidence type="ECO:0000256" key="3">
    <source>
        <dbReference type="ARBA" id="ARBA00022679"/>
    </source>
</evidence>
<evidence type="ECO:0000256" key="2">
    <source>
        <dbReference type="ARBA" id="ARBA00022603"/>
    </source>
</evidence>
<dbReference type="Proteomes" id="UP000183190">
    <property type="component" value="Unassembled WGS sequence"/>
</dbReference>
<evidence type="ECO:0000256" key="4">
    <source>
        <dbReference type="ARBA" id="ARBA00022691"/>
    </source>
</evidence>
<dbReference type="PANTHER" id="PTHR33841">
    <property type="entry name" value="DNA METHYLTRANSFERASE YEEA-RELATED"/>
    <property type="match status" value="1"/>
</dbReference>
<sequence>MNDQQLKKTAARTYSQLLAICGEKQAYCGFMRLCAMLYAKRGAVETIMAEPEKLRSELFKEKCSQLADNYGGIFSLYGELSVPSALLSDGGAASELLSLPREVFAGDDAVLGWCHQYFNEPYRNEITVGLKKSKRLSTEKIAPATQIFTPDWVVRYMVDNTLGRYLAEHGHAVNSGELSFPAELKQHEMIPLEEIKLIDPCMGSGNVLLYAFDVFFKQYISLGYDAKIAAEKVLKYNLFGLELDERARAAAETALRIKAHRYGADALPQVYDFAGVSDTIGSLHCENDLPNGSEKAAIIGKLLGQKYAVVVTNPPYLGKPAMNEKLSGYVRKNFGDYGADLFSAFMARCMDMAENSGYLGFLTPATWLFLQSYEKLRKRIFENCSLQTLIHFEYSAFEAATVPICSFTIKNTAESGRGVYLRLTDFKGGMEQQRKKAEEALSAEDCGCRFEADTSDFLRIPSAPCAYWLGQCMLKAFSGEPLGNSVDIREGLISGDNDRFLRRWYEVDVNRIAFMKSQNKRWYLLNKGGEYRKWYGNREFVVNWENDGYEIKHFCDEKGKLRSRPQGLSYNFRPSISWSQITSGAFSVRYYDENFMFNVAGSSAFPEEEHQLLMLLGLLNSKVAAELAKVLNPTINMNPGDAARLPMPETEIYDADIEAIVRENVEISASDWDSFETSYDFRRHPLL</sequence>
<gene>
    <name evidence="7" type="ORF">SAMN02910265_00509</name>
</gene>
<dbReference type="PROSITE" id="PS00092">
    <property type="entry name" value="N6_MTASE"/>
    <property type="match status" value="1"/>
</dbReference>
<dbReference type="GO" id="GO:0009007">
    <property type="term" value="F:site-specific DNA-methyltransferase (adenine-specific) activity"/>
    <property type="evidence" value="ECO:0007669"/>
    <property type="project" value="UniProtKB-EC"/>
</dbReference>
<dbReference type="InterPro" id="IPR002052">
    <property type="entry name" value="DNA_methylase_N6_adenine_CS"/>
</dbReference>
<reference evidence="7 8" key="1">
    <citation type="submission" date="2016-10" db="EMBL/GenBank/DDBJ databases">
        <authorList>
            <person name="de Groot N.N."/>
        </authorList>
    </citation>
    <scope>NUCLEOTIDE SEQUENCE [LARGE SCALE GENOMIC DNA]</scope>
    <source>
        <strain evidence="7 8">YAD2003</strain>
    </source>
</reference>
<dbReference type="Gene3D" id="3.40.50.150">
    <property type="entry name" value="Vaccinia Virus protein VP39"/>
    <property type="match status" value="1"/>
</dbReference>
<dbReference type="GO" id="GO:0003676">
    <property type="term" value="F:nucleic acid binding"/>
    <property type="evidence" value="ECO:0007669"/>
    <property type="project" value="InterPro"/>
</dbReference>
<dbReference type="PRINTS" id="PR00507">
    <property type="entry name" value="N12N6MTFRASE"/>
</dbReference>
<keyword evidence="2 7" id="KW-0489">Methyltransferase</keyword>
<keyword evidence="3 7" id="KW-0808">Transferase</keyword>
<evidence type="ECO:0000313" key="7">
    <source>
        <dbReference type="EMBL" id="SEH41396.1"/>
    </source>
</evidence>
<evidence type="ECO:0000256" key="5">
    <source>
        <dbReference type="ARBA" id="ARBA00047942"/>
    </source>
</evidence>
<accession>A0A1H6I3V9</accession>
<dbReference type="RefSeq" id="WP_074714316.1">
    <property type="nucleotide sequence ID" value="NZ_FNWV01000001.1"/>
</dbReference>
<dbReference type="Pfam" id="PF07669">
    <property type="entry name" value="Eco57I"/>
    <property type="match status" value="1"/>
</dbReference>
<dbReference type="EMBL" id="FNWV01000001">
    <property type="protein sequence ID" value="SEH41396.1"/>
    <property type="molecule type" value="Genomic_DNA"/>
</dbReference>
<proteinExistence type="predicted"/>
<protein>
    <recommendedName>
        <fullName evidence="1">site-specific DNA-methyltransferase (adenine-specific)</fullName>
        <ecNumber evidence="1">2.1.1.72</ecNumber>
    </recommendedName>
</protein>
<name>A0A1H6I3V9_RUMFL</name>
<dbReference type="SUPFAM" id="SSF53335">
    <property type="entry name" value="S-adenosyl-L-methionine-dependent methyltransferases"/>
    <property type="match status" value="1"/>
</dbReference>
<comment type="catalytic activity">
    <reaction evidence="5">
        <text>a 2'-deoxyadenosine in DNA + S-adenosyl-L-methionine = an N(6)-methyl-2'-deoxyadenosine in DNA + S-adenosyl-L-homocysteine + H(+)</text>
        <dbReference type="Rhea" id="RHEA:15197"/>
        <dbReference type="Rhea" id="RHEA-COMP:12418"/>
        <dbReference type="Rhea" id="RHEA-COMP:12419"/>
        <dbReference type="ChEBI" id="CHEBI:15378"/>
        <dbReference type="ChEBI" id="CHEBI:57856"/>
        <dbReference type="ChEBI" id="CHEBI:59789"/>
        <dbReference type="ChEBI" id="CHEBI:90615"/>
        <dbReference type="ChEBI" id="CHEBI:90616"/>
        <dbReference type="EC" id="2.1.1.72"/>
    </reaction>
</comment>
<evidence type="ECO:0000259" key="6">
    <source>
        <dbReference type="Pfam" id="PF07669"/>
    </source>
</evidence>
<dbReference type="EC" id="2.1.1.72" evidence="1"/>
<dbReference type="InterPro" id="IPR011639">
    <property type="entry name" value="MethylTrfase_TaqI-like_dom"/>
</dbReference>
<dbReference type="AlphaFoldDB" id="A0A1H6I3V9"/>
<keyword evidence="4" id="KW-0949">S-adenosyl-L-methionine</keyword>
<dbReference type="GO" id="GO:0006304">
    <property type="term" value="P:DNA modification"/>
    <property type="evidence" value="ECO:0007669"/>
    <property type="project" value="InterPro"/>
</dbReference>
<dbReference type="OrthoDB" id="32195at2"/>